<dbReference type="GO" id="GO:0050660">
    <property type="term" value="F:flavin adenine dinucleotide binding"/>
    <property type="evidence" value="ECO:0007669"/>
    <property type="project" value="InterPro"/>
</dbReference>
<evidence type="ECO:0008006" key="8">
    <source>
        <dbReference type="Google" id="ProtNLM"/>
    </source>
</evidence>
<comment type="caution">
    <text evidence="6">The sequence shown here is derived from an EMBL/GenBank/DDBJ whole genome shotgun (WGS) entry which is preliminary data.</text>
</comment>
<dbReference type="Pfam" id="PF00743">
    <property type="entry name" value="FMO-like"/>
    <property type="match status" value="1"/>
</dbReference>
<reference evidence="6" key="1">
    <citation type="journal article" date="2019" name="G3 (Bethesda)">
        <title>Genome Assemblies of Two Rare Opportunistic Yeast Pathogens: Diutina rugosa (syn. Candida rugosa) and Trichomonascus ciferrii (syn. Candida ciferrii).</title>
        <authorList>
            <person name="Mixao V."/>
            <person name="Saus E."/>
            <person name="Hansen A.P."/>
            <person name="Lass-Florl C."/>
            <person name="Gabaldon T."/>
        </authorList>
    </citation>
    <scope>NUCLEOTIDE SEQUENCE</scope>
    <source>
        <strain evidence="6">CBS 4856</strain>
    </source>
</reference>
<comment type="similarity">
    <text evidence="1">Belongs to the FAD-binding monooxygenase family.</text>
</comment>
<name>A0A642V8F7_9ASCO</name>
<dbReference type="InterPro" id="IPR051209">
    <property type="entry name" value="FAD-bind_Monooxygenase_sf"/>
</dbReference>
<dbReference type="GO" id="GO:0050661">
    <property type="term" value="F:NADP binding"/>
    <property type="evidence" value="ECO:0007669"/>
    <property type="project" value="InterPro"/>
</dbReference>
<feature type="transmembrane region" description="Helical" evidence="5">
    <location>
        <begin position="509"/>
        <end position="531"/>
    </location>
</feature>
<dbReference type="PANTHER" id="PTHR42877">
    <property type="entry name" value="L-ORNITHINE N(5)-MONOOXYGENASE-RELATED"/>
    <property type="match status" value="1"/>
</dbReference>
<keyword evidence="7" id="KW-1185">Reference proteome</keyword>
<organism evidence="6 7">
    <name type="scientific">Trichomonascus ciferrii</name>
    <dbReference type="NCBI Taxonomy" id="44093"/>
    <lineage>
        <taxon>Eukaryota</taxon>
        <taxon>Fungi</taxon>
        <taxon>Dikarya</taxon>
        <taxon>Ascomycota</taxon>
        <taxon>Saccharomycotina</taxon>
        <taxon>Dipodascomycetes</taxon>
        <taxon>Dipodascales</taxon>
        <taxon>Trichomonascaceae</taxon>
        <taxon>Trichomonascus</taxon>
        <taxon>Trichomonascus ciferrii complex</taxon>
    </lineage>
</organism>
<dbReference type="GO" id="GO:0004499">
    <property type="term" value="F:N,N-dimethylaniline monooxygenase activity"/>
    <property type="evidence" value="ECO:0007669"/>
    <property type="project" value="InterPro"/>
</dbReference>
<dbReference type="VEuPathDB" id="FungiDB:TRICI_002281"/>
<dbReference type="Gene3D" id="3.50.50.60">
    <property type="entry name" value="FAD/NAD(P)-binding domain"/>
    <property type="match status" value="2"/>
</dbReference>
<dbReference type="OrthoDB" id="74360at2759"/>
<keyword evidence="5" id="KW-1133">Transmembrane helix</keyword>
<evidence type="ECO:0000256" key="4">
    <source>
        <dbReference type="ARBA" id="ARBA00023002"/>
    </source>
</evidence>
<evidence type="ECO:0000313" key="6">
    <source>
        <dbReference type="EMBL" id="KAA8915542.1"/>
    </source>
</evidence>
<keyword evidence="5" id="KW-0472">Membrane</keyword>
<keyword evidence="2" id="KW-0285">Flavoprotein</keyword>
<dbReference type="PROSITE" id="PS51257">
    <property type="entry name" value="PROKAR_LIPOPROTEIN"/>
    <property type="match status" value="1"/>
</dbReference>
<dbReference type="Proteomes" id="UP000761534">
    <property type="component" value="Unassembled WGS sequence"/>
</dbReference>
<evidence type="ECO:0000256" key="2">
    <source>
        <dbReference type="ARBA" id="ARBA00022630"/>
    </source>
</evidence>
<gene>
    <name evidence="6" type="ORF">TRICI_002281</name>
</gene>
<dbReference type="EMBL" id="SWFS01000157">
    <property type="protein sequence ID" value="KAA8915542.1"/>
    <property type="molecule type" value="Genomic_DNA"/>
</dbReference>
<keyword evidence="3" id="KW-0274">FAD</keyword>
<evidence type="ECO:0000313" key="7">
    <source>
        <dbReference type="Proteomes" id="UP000761534"/>
    </source>
</evidence>
<dbReference type="SUPFAM" id="SSF51905">
    <property type="entry name" value="FAD/NAD(P)-binding domain"/>
    <property type="match status" value="2"/>
</dbReference>
<dbReference type="InterPro" id="IPR020946">
    <property type="entry name" value="Flavin_mOase-like"/>
</dbReference>
<dbReference type="InterPro" id="IPR036188">
    <property type="entry name" value="FAD/NAD-bd_sf"/>
</dbReference>
<sequence length="533" mass="60927">MPEPRVLIVGAGVGGIMLGCKMQLQAGFTNYMIYEKNESLGGTWFQNTYPGVGCDVECHFYSFSFNRNPNWSRRFAGQEEILEYVKETADKFGVTEHVRLNTEVLGAKWIAEEEVWRVRLRDVQTGVEFTREAEIFISAVGVFGQPRDCDIPGHDEFEGRIVHTARWDNKLDLTDKRVAVVGNGCSAAQLVPAIAPKVKNLVQFQRTPQYFFERPNREFSSLEKFLFKNIPLWQRIYRYSIYHEADSLHGTYLADTQAHIKQRENQEKHALDYMKRTAPKKYWDILTPDFPVGCKRRIFDPGYLASLHRDNVYLTTDRIARITKDSIITNSGEEYKVDAILLATGYKVQDFLAPMEIIGKNGISLNRHWEETNGAQAYKSCYVNGFPNFGIVFGPNSFPAHNSVIYTNEVSSDYLIKSMIRPITEGNFKVIEVKESAEMADCTLMQNKLRGTVWSETCKSWNVNSMGRNTTSYYDYAYKFWYNLYWPVWKDFELTGVQSKPPQHPIASALQTGLALSAATAATAVATFYYLGM</sequence>
<proteinExistence type="inferred from homology"/>
<accession>A0A642V8F7</accession>
<dbReference type="PANTHER" id="PTHR42877:SF5">
    <property type="entry name" value="L-ORNITHINE N(5)-MONOOXYGENASE-RELATED"/>
    <property type="match status" value="1"/>
</dbReference>
<keyword evidence="5" id="KW-0812">Transmembrane</keyword>
<evidence type="ECO:0000256" key="5">
    <source>
        <dbReference type="SAM" id="Phobius"/>
    </source>
</evidence>
<dbReference type="AlphaFoldDB" id="A0A642V8F7"/>
<keyword evidence="4" id="KW-0560">Oxidoreductase</keyword>
<protein>
    <recommendedName>
        <fullName evidence="8">L-ornithine N(5)-oxygenase</fullName>
    </recommendedName>
</protein>
<evidence type="ECO:0000256" key="1">
    <source>
        <dbReference type="ARBA" id="ARBA00010139"/>
    </source>
</evidence>
<evidence type="ECO:0000256" key="3">
    <source>
        <dbReference type="ARBA" id="ARBA00022827"/>
    </source>
</evidence>